<organism evidence="2 3">
    <name type="scientific">Sporobacter termitidis DSM 10068</name>
    <dbReference type="NCBI Taxonomy" id="1123282"/>
    <lineage>
        <taxon>Bacteria</taxon>
        <taxon>Bacillati</taxon>
        <taxon>Bacillota</taxon>
        <taxon>Clostridia</taxon>
        <taxon>Eubacteriales</taxon>
        <taxon>Oscillospiraceae</taxon>
        <taxon>Sporobacter</taxon>
    </lineage>
</organism>
<evidence type="ECO:0008006" key="4">
    <source>
        <dbReference type="Google" id="ProtNLM"/>
    </source>
</evidence>
<sequence>MKNPLGYLGFLGLLGILSLVTHHWMYLWFFCFFIFFVFFKVIPDELFRENIKRSATPAFFTSLVLYVLTVAFRPLYNSDAVYMACLIIAFAASFLVFFILLAVYSARERRG</sequence>
<evidence type="ECO:0000313" key="2">
    <source>
        <dbReference type="EMBL" id="SHH94166.1"/>
    </source>
</evidence>
<dbReference type="RefSeq" id="WP_073077405.1">
    <property type="nucleotide sequence ID" value="NZ_FQXV01000004.1"/>
</dbReference>
<dbReference type="Proteomes" id="UP000183995">
    <property type="component" value="Unassembled WGS sequence"/>
</dbReference>
<evidence type="ECO:0000313" key="3">
    <source>
        <dbReference type="Proteomes" id="UP000183995"/>
    </source>
</evidence>
<feature type="transmembrane region" description="Helical" evidence="1">
    <location>
        <begin position="81"/>
        <end position="104"/>
    </location>
</feature>
<protein>
    <recommendedName>
        <fullName evidence="4">DUF3796 domain-containing protein</fullName>
    </recommendedName>
</protein>
<reference evidence="2 3" key="1">
    <citation type="submission" date="2016-11" db="EMBL/GenBank/DDBJ databases">
        <authorList>
            <person name="Jaros S."/>
            <person name="Januszkiewicz K."/>
            <person name="Wedrychowicz H."/>
        </authorList>
    </citation>
    <scope>NUCLEOTIDE SEQUENCE [LARGE SCALE GENOMIC DNA]</scope>
    <source>
        <strain evidence="2 3">DSM 10068</strain>
    </source>
</reference>
<gene>
    <name evidence="2" type="ORF">SAMN02745823_01557</name>
</gene>
<keyword evidence="1" id="KW-1133">Transmembrane helix</keyword>
<feature type="transmembrane region" description="Helical" evidence="1">
    <location>
        <begin position="55"/>
        <end position="75"/>
    </location>
</feature>
<dbReference type="AlphaFoldDB" id="A0A1M5X2R6"/>
<keyword evidence="1" id="KW-0472">Membrane</keyword>
<accession>A0A1M5X2R6</accession>
<evidence type="ECO:0000256" key="1">
    <source>
        <dbReference type="SAM" id="Phobius"/>
    </source>
</evidence>
<proteinExistence type="predicted"/>
<feature type="transmembrane region" description="Helical" evidence="1">
    <location>
        <begin position="26"/>
        <end position="43"/>
    </location>
</feature>
<dbReference type="OrthoDB" id="1701981at2"/>
<name>A0A1M5X2R6_9FIRM</name>
<keyword evidence="3" id="KW-1185">Reference proteome</keyword>
<keyword evidence="1" id="KW-0812">Transmembrane</keyword>
<dbReference type="EMBL" id="FQXV01000004">
    <property type="protein sequence ID" value="SHH94166.1"/>
    <property type="molecule type" value="Genomic_DNA"/>
</dbReference>